<organism evidence="1 2">
    <name type="scientific">Anoxybacteroides tepidamans</name>
    <dbReference type="NCBI Taxonomy" id="265948"/>
    <lineage>
        <taxon>Bacteria</taxon>
        <taxon>Bacillati</taxon>
        <taxon>Bacillota</taxon>
        <taxon>Bacilli</taxon>
        <taxon>Bacillales</taxon>
        <taxon>Anoxybacillaceae</taxon>
        <taxon>Anoxybacteroides</taxon>
    </lineage>
</organism>
<accession>A0A7W8INX4</accession>
<evidence type="ECO:0000313" key="1">
    <source>
        <dbReference type="EMBL" id="MBB5324038.1"/>
    </source>
</evidence>
<dbReference type="EMBL" id="JACHEP010000003">
    <property type="protein sequence ID" value="MBB5324038.1"/>
    <property type="molecule type" value="Genomic_DNA"/>
</dbReference>
<reference evidence="1 2" key="1">
    <citation type="submission" date="2020-08" db="EMBL/GenBank/DDBJ databases">
        <title>Genomic Encyclopedia of Type Strains, Phase IV (KMG-IV): sequencing the most valuable type-strain genomes for metagenomic binning, comparative biology and taxonomic classification.</title>
        <authorList>
            <person name="Goeker M."/>
        </authorList>
    </citation>
    <scope>NUCLEOTIDE SEQUENCE [LARGE SCALE GENOMIC DNA]</scope>
    <source>
        <strain evidence="1 2">DSM 16325</strain>
    </source>
</reference>
<protein>
    <submittedName>
        <fullName evidence="1">Uncharacterized beta-barrel protein YwiB (DUF1934 family)</fullName>
    </submittedName>
</protein>
<gene>
    <name evidence="1" type="ORF">HNQ34_001130</name>
</gene>
<dbReference type="RefSeq" id="WP_183252409.1">
    <property type="nucleotide sequence ID" value="NZ_JACHEP010000003.1"/>
</dbReference>
<dbReference type="AlphaFoldDB" id="A0A7W8INX4"/>
<dbReference type="InterPro" id="IPR015231">
    <property type="entry name" value="DUF1934"/>
</dbReference>
<evidence type="ECO:0000313" key="2">
    <source>
        <dbReference type="Proteomes" id="UP000520011"/>
    </source>
</evidence>
<dbReference type="Pfam" id="PF09148">
    <property type="entry name" value="DUF1934"/>
    <property type="match status" value="1"/>
</dbReference>
<proteinExistence type="predicted"/>
<dbReference type="SUPFAM" id="SSF50814">
    <property type="entry name" value="Lipocalins"/>
    <property type="match status" value="1"/>
</dbReference>
<keyword evidence="2" id="KW-1185">Reference proteome</keyword>
<comment type="caution">
    <text evidence="1">The sequence shown here is derived from an EMBL/GenBank/DDBJ whole genome shotgun (WGS) entry which is preliminary data.</text>
</comment>
<dbReference type="InterPro" id="IPR012674">
    <property type="entry name" value="Calycin"/>
</dbReference>
<dbReference type="Gene3D" id="2.40.128.20">
    <property type="match status" value="1"/>
</dbReference>
<name>A0A7W8INX4_9BACL</name>
<sequence>MEKTNGIPIQLKQVTEIRDGLRKETVVLETNGLYYLKGDTVYLTFEEKYEGKTVKNVLKITGDEVVVLRSGAVQMRHTFRKHEETVGTYENSAARWPMKTKTEQVLYRYNEKAKKGQLFFSYILQLADQHVGRHTMTITFKEETQ</sequence>
<dbReference type="Proteomes" id="UP000520011">
    <property type="component" value="Unassembled WGS sequence"/>
</dbReference>